<reference evidence="1" key="1">
    <citation type="submission" date="2022-03" db="EMBL/GenBank/DDBJ databases">
        <authorList>
            <person name="Sayadi A."/>
        </authorList>
    </citation>
    <scope>NUCLEOTIDE SEQUENCE</scope>
</reference>
<name>A0A9P0KHK6_ACAOB</name>
<organism evidence="1 2">
    <name type="scientific">Acanthoscelides obtectus</name>
    <name type="common">Bean weevil</name>
    <name type="synonym">Bruchus obtectus</name>
    <dbReference type="NCBI Taxonomy" id="200917"/>
    <lineage>
        <taxon>Eukaryota</taxon>
        <taxon>Metazoa</taxon>
        <taxon>Ecdysozoa</taxon>
        <taxon>Arthropoda</taxon>
        <taxon>Hexapoda</taxon>
        <taxon>Insecta</taxon>
        <taxon>Pterygota</taxon>
        <taxon>Neoptera</taxon>
        <taxon>Endopterygota</taxon>
        <taxon>Coleoptera</taxon>
        <taxon>Polyphaga</taxon>
        <taxon>Cucujiformia</taxon>
        <taxon>Chrysomeloidea</taxon>
        <taxon>Chrysomelidae</taxon>
        <taxon>Bruchinae</taxon>
        <taxon>Bruchini</taxon>
        <taxon>Acanthoscelides</taxon>
    </lineage>
</organism>
<dbReference type="EMBL" id="CAKOFQ010006841">
    <property type="protein sequence ID" value="CAH1975944.1"/>
    <property type="molecule type" value="Genomic_DNA"/>
</dbReference>
<dbReference type="Proteomes" id="UP001152888">
    <property type="component" value="Unassembled WGS sequence"/>
</dbReference>
<keyword evidence="2" id="KW-1185">Reference proteome</keyword>
<comment type="caution">
    <text evidence="1">The sequence shown here is derived from an EMBL/GenBank/DDBJ whole genome shotgun (WGS) entry which is preliminary data.</text>
</comment>
<protein>
    <submittedName>
        <fullName evidence="1">Uncharacterized protein</fullName>
    </submittedName>
</protein>
<accession>A0A9P0KHK6</accession>
<sequence>MYPAELMEMEGEGAKAAPQTGPHCGLAFAPTADKYRGTRRWLEVPLCMSPCLKRYHLRAAGRHSLHCWTRLKRSCDANMLSWCSPRTVQTEQWWCVHSCSSVSRCYHQTRHWYHLNWPKATSACSITSSKQPFKQRLNISSRPKQFDTLV</sequence>
<dbReference type="AlphaFoldDB" id="A0A9P0KHK6"/>
<evidence type="ECO:0000313" key="2">
    <source>
        <dbReference type="Proteomes" id="UP001152888"/>
    </source>
</evidence>
<gene>
    <name evidence="1" type="ORF">ACAOBT_LOCUS11862</name>
</gene>
<evidence type="ECO:0000313" key="1">
    <source>
        <dbReference type="EMBL" id="CAH1975944.1"/>
    </source>
</evidence>
<dbReference type="OrthoDB" id="10331553at2759"/>
<proteinExistence type="predicted"/>